<keyword evidence="5" id="KW-0413">Isomerase</keyword>
<reference evidence="5 6" key="1">
    <citation type="submission" date="2024-02" db="EMBL/GenBank/DDBJ databases">
        <title>A new putative Pannonibacter species isolated from two cases of bloodstream infections in paediatric patients.</title>
        <authorList>
            <person name="Castellana S."/>
            <person name="De Laurentiis V."/>
            <person name="Grassi M."/>
            <person name="De Leonardis F."/>
            <person name="Mosca A."/>
            <person name="De Carlo C."/>
            <person name="Sparapano E."/>
            <person name="Ronga L."/>
            <person name="Santacroce L."/>
            <person name="Chironna M."/>
            <person name="De Robertis A."/>
            <person name="Bianco A."/>
            <person name="Del Sambro L."/>
            <person name="Capozzi L."/>
            <person name="Parisi A."/>
        </authorList>
    </citation>
    <scope>NUCLEOTIDE SEQUENCE [LARGE SCALE GENOMIC DNA]</scope>
    <source>
        <strain evidence="5 6">Pt2</strain>
    </source>
</reference>
<evidence type="ECO:0000259" key="4">
    <source>
        <dbReference type="Pfam" id="PF09312"/>
    </source>
</evidence>
<feature type="chain" id="PRO_5045333700" evidence="3">
    <location>
        <begin position="25"/>
        <end position="308"/>
    </location>
</feature>
<keyword evidence="2" id="KW-0697">Rotamase</keyword>
<evidence type="ECO:0000313" key="5">
    <source>
        <dbReference type="EMBL" id="MEH0094932.1"/>
    </source>
</evidence>
<dbReference type="InterPro" id="IPR050280">
    <property type="entry name" value="OMP_Chaperone_SurA"/>
</dbReference>
<protein>
    <submittedName>
        <fullName evidence="5">Peptidylprolyl isomerase</fullName>
    </submittedName>
</protein>
<dbReference type="PANTHER" id="PTHR47637:SF1">
    <property type="entry name" value="CHAPERONE SURA"/>
    <property type="match status" value="1"/>
</dbReference>
<dbReference type="EMBL" id="JBAKBE010000001">
    <property type="protein sequence ID" value="MEH0094932.1"/>
    <property type="molecule type" value="Genomic_DNA"/>
</dbReference>
<evidence type="ECO:0000256" key="1">
    <source>
        <dbReference type="ARBA" id="ARBA00022729"/>
    </source>
</evidence>
<proteinExistence type="predicted"/>
<organism evidence="5 6">
    <name type="scientific">Pannonibacter anstelovis</name>
    <dbReference type="NCBI Taxonomy" id="3121537"/>
    <lineage>
        <taxon>Bacteria</taxon>
        <taxon>Pseudomonadati</taxon>
        <taxon>Pseudomonadota</taxon>
        <taxon>Alphaproteobacteria</taxon>
        <taxon>Hyphomicrobiales</taxon>
        <taxon>Stappiaceae</taxon>
        <taxon>Pannonibacter</taxon>
    </lineage>
</organism>
<dbReference type="Proteomes" id="UP001380822">
    <property type="component" value="Unassembled WGS sequence"/>
</dbReference>
<comment type="caution">
    <text evidence="5">The sequence shown here is derived from an EMBL/GenBank/DDBJ whole genome shotgun (WGS) entry which is preliminary data.</text>
</comment>
<name>A0ABU7ZIP9_9HYPH</name>
<dbReference type="InterPro" id="IPR015391">
    <property type="entry name" value="SurA_N"/>
</dbReference>
<dbReference type="SUPFAM" id="SSF54534">
    <property type="entry name" value="FKBP-like"/>
    <property type="match status" value="1"/>
</dbReference>
<keyword evidence="1 3" id="KW-0732">Signal</keyword>
<dbReference type="RefSeq" id="WP_334249786.1">
    <property type="nucleotide sequence ID" value="NZ_JBAKBE010000001.1"/>
</dbReference>
<dbReference type="Pfam" id="PF09312">
    <property type="entry name" value="SurA_N"/>
    <property type="match status" value="1"/>
</dbReference>
<feature type="domain" description="SurA N-terminal" evidence="4">
    <location>
        <begin position="29"/>
        <end position="135"/>
    </location>
</feature>
<accession>A0ABU7ZIP9</accession>
<dbReference type="PANTHER" id="PTHR47637">
    <property type="entry name" value="CHAPERONE SURA"/>
    <property type="match status" value="1"/>
</dbReference>
<evidence type="ECO:0000256" key="3">
    <source>
        <dbReference type="SAM" id="SignalP"/>
    </source>
</evidence>
<feature type="signal peptide" evidence="3">
    <location>
        <begin position="1"/>
        <end position="24"/>
    </location>
</feature>
<evidence type="ECO:0000313" key="6">
    <source>
        <dbReference type="Proteomes" id="UP001380822"/>
    </source>
</evidence>
<gene>
    <name evidence="5" type="ORF">V6L76_01625</name>
</gene>
<dbReference type="Gene3D" id="1.10.4030.10">
    <property type="entry name" value="Porin chaperone SurA, peptide-binding domain"/>
    <property type="match status" value="1"/>
</dbReference>
<evidence type="ECO:0000256" key="2">
    <source>
        <dbReference type="ARBA" id="ARBA00023110"/>
    </source>
</evidence>
<keyword evidence="6" id="KW-1185">Reference proteome</keyword>
<dbReference type="SUPFAM" id="SSF109998">
    <property type="entry name" value="Triger factor/SurA peptide-binding domain-like"/>
    <property type="match status" value="1"/>
</dbReference>
<sequence length="308" mass="34248">MKKSLMIACAALCLVAATPVGTQAQSAIKVVVDDQAITSFQIGQRARLISLTERKSGAAATRAAQDELIDEVLKLKEAKRYGITVSKKQIDDAFATIASRVKLSPANLSTALRQSGVDPDTLRDRLRTEIAWSQILRQRFQGRVSVSESDIAAQLQKLKDGKEEPLKSIEYRLEQVIFVVPEKASGGFKAQRKREAEQLRKSFTTCEQSSEQVRAFSEVVVKTVGFRLETELPADMKDVIAKTAVGQLTPPQVTPRGLEMIAVCGKRELASDVAARTEIEDELRQKEGEQLTRRYIQDLRRQSVISYR</sequence>
<dbReference type="GO" id="GO:0016853">
    <property type="term" value="F:isomerase activity"/>
    <property type="evidence" value="ECO:0007669"/>
    <property type="project" value="UniProtKB-KW"/>
</dbReference>
<dbReference type="InterPro" id="IPR027304">
    <property type="entry name" value="Trigger_fact/SurA_dom_sf"/>
</dbReference>